<reference evidence="7" key="1">
    <citation type="submission" date="2020-05" db="EMBL/GenBank/DDBJ databases">
        <authorList>
            <person name="Chiriac C."/>
            <person name="Salcher M."/>
            <person name="Ghai R."/>
            <person name="Kavagutti S V."/>
        </authorList>
    </citation>
    <scope>NUCLEOTIDE SEQUENCE</scope>
</reference>
<evidence type="ECO:0000256" key="6">
    <source>
        <dbReference type="ARBA" id="ARBA00023229"/>
    </source>
</evidence>
<gene>
    <name evidence="7" type="ORF">UFOPK2000_00716</name>
    <name evidence="8" type="ORF">UFOPK3708_01046</name>
</gene>
<comment type="similarity">
    <text evidence="2">Belongs to the IspD/TarI cytidylyltransferase family. IspD subfamily.</text>
</comment>
<dbReference type="HAMAP" id="MF_00108">
    <property type="entry name" value="IspD"/>
    <property type="match status" value="1"/>
</dbReference>
<dbReference type="Pfam" id="PF01128">
    <property type="entry name" value="IspD"/>
    <property type="match status" value="1"/>
</dbReference>
<protein>
    <recommendedName>
        <fullName evidence="3">2-C-methyl-D-erythritol 4-phosphate cytidylyltransferase</fullName>
        <ecNumber evidence="3">2.7.7.60</ecNumber>
    </recommendedName>
</protein>
<dbReference type="InterPro" id="IPR034683">
    <property type="entry name" value="IspD/TarI"/>
</dbReference>
<dbReference type="Gene3D" id="3.90.550.10">
    <property type="entry name" value="Spore Coat Polysaccharide Biosynthesis Protein SpsA, Chain A"/>
    <property type="match status" value="1"/>
</dbReference>
<dbReference type="NCBIfam" id="TIGR00453">
    <property type="entry name" value="ispD"/>
    <property type="match status" value="1"/>
</dbReference>
<proteinExistence type="inferred from homology"/>
<dbReference type="InterPro" id="IPR029044">
    <property type="entry name" value="Nucleotide-diphossugar_trans"/>
</dbReference>
<dbReference type="EC" id="2.7.7.60" evidence="3"/>
<comment type="pathway">
    <text evidence="1">Isoprenoid biosynthesis; isopentenyl diphosphate biosynthesis via DXP pathway; isopentenyl diphosphate from 1-deoxy-D-xylulose 5-phosphate: step 2/6.</text>
</comment>
<dbReference type="UniPathway" id="UPA00056">
    <property type="reaction ID" value="UER00093"/>
</dbReference>
<dbReference type="FunFam" id="3.90.550.10:FF:000003">
    <property type="entry name" value="2-C-methyl-D-erythritol 4-phosphate cytidylyltransferase"/>
    <property type="match status" value="1"/>
</dbReference>
<dbReference type="EMBL" id="CAFBNA010000058">
    <property type="protein sequence ID" value="CAB4934414.1"/>
    <property type="molecule type" value="Genomic_DNA"/>
</dbReference>
<dbReference type="EMBL" id="CAEZVK010000063">
    <property type="protein sequence ID" value="CAB4630974.1"/>
    <property type="molecule type" value="Genomic_DNA"/>
</dbReference>
<accession>A0A6J6J2Z0</accession>
<dbReference type="PROSITE" id="PS01295">
    <property type="entry name" value="ISPD"/>
    <property type="match status" value="1"/>
</dbReference>
<keyword evidence="5" id="KW-0548">Nucleotidyltransferase</keyword>
<evidence type="ECO:0000313" key="7">
    <source>
        <dbReference type="EMBL" id="CAB4630974.1"/>
    </source>
</evidence>
<dbReference type="SUPFAM" id="SSF53448">
    <property type="entry name" value="Nucleotide-diphospho-sugar transferases"/>
    <property type="match status" value="1"/>
</dbReference>
<dbReference type="GO" id="GO:0019288">
    <property type="term" value="P:isopentenyl diphosphate biosynthetic process, methylerythritol 4-phosphate pathway"/>
    <property type="evidence" value="ECO:0007669"/>
    <property type="project" value="UniProtKB-UniPathway"/>
</dbReference>
<keyword evidence="6" id="KW-0414">Isoprene biosynthesis</keyword>
<evidence type="ECO:0000256" key="5">
    <source>
        <dbReference type="ARBA" id="ARBA00022695"/>
    </source>
</evidence>
<dbReference type="PANTHER" id="PTHR32125:SF4">
    <property type="entry name" value="2-C-METHYL-D-ERYTHRITOL 4-PHOSPHATE CYTIDYLYLTRANSFERASE, CHLOROPLASTIC"/>
    <property type="match status" value="1"/>
</dbReference>
<sequence length="237" mass="24284">MVIAMTIRESVPTDGPVWTIVLAAGSGRRFGMTPKQYELLGDDRVIDHSLAVSRAAADHVVVVLAPGQEREGAELVETGAADVAVIGGSERADSVRAALAVIDEDAAVIVVHDAARPLASGQLHKAVVAAVHAGADAAIPAVPVTDTIKRIAHDHEGRSVVAETPDRSTLVAVQTPQAFRADILRDAHASSAGATDDAALVEAIGGTVIVIDGEATNIKITGPNDLAIAAILFETLG</sequence>
<keyword evidence="4" id="KW-0808">Transferase</keyword>
<evidence type="ECO:0000256" key="4">
    <source>
        <dbReference type="ARBA" id="ARBA00022679"/>
    </source>
</evidence>
<dbReference type="AlphaFoldDB" id="A0A6J6J2Z0"/>
<dbReference type="InterPro" id="IPR001228">
    <property type="entry name" value="IspD"/>
</dbReference>
<name>A0A6J6J2Z0_9ZZZZ</name>
<dbReference type="PANTHER" id="PTHR32125">
    <property type="entry name" value="2-C-METHYL-D-ERYTHRITOL 4-PHOSPHATE CYTIDYLYLTRANSFERASE, CHLOROPLASTIC"/>
    <property type="match status" value="1"/>
</dbReference>
<dbReference type="InterPro" id="IPR050088">
    <property type="entry name" value="IspD/TarI_cytidylyltransf_bact"/>
</dbReference>
<evidence type="ECO:0000256" key="1">
    <source>
        <dbReference type="ARBA" id="ARBA00004787"/>
    </source>
</evidence>
<dbReference type="CDD" id="cd02516">
    <property type="entry name" value="CDP-ME_synthetase"/>
    <property type="match status" value="1"/>
</dbReference>
<organism evidence="7">
    <name type="scientific">freshwater metagenome</name>
    <dbReference type="NCBI Taxonomy" id="449393"/>
    <lineage>
        <taxon>unclassified sequences</taxon>
        <taxon>metagenomes</taxon>
        <taxon>ecological metagenomes</taxon>
    </lineage>
</organism>
<dbReference type="GO" id="GO:0050518">
    <property type="term" value="F:2-C-methyl-D-erythritol 4-phosphate cytidylyltransferase activity"/>
    <property type="evidence" value="ECO:0007669"/>
    <property type="project" value="UniProtKB-EC"/>
</dbReference>
<evidence type="ECO:0000313" key="8">
    <source>
        <dbReference type="EMBL" id="CAB4934414.1"/>
    </source>
</evidence>
<evidence type="ECO:0000256" key="3">
    <source>
        <dbReference type="ARBA" id="ARBA00012526"/>
    </source>
</evidence>
<dbReference type="InterPro" id="IPR018294">
    <property type="entry name" value="ISPD_synthase_CS"/>
</dbReference>
<evidence type="ECO:0000256" key="2">
    <source>
        <dbReference type="ARBA" id="ARBA00009789"/>
    </source>
</evidence>